<dbReference type="RefSeq" id="WP_146612826.1">
    <property type="nucleotide sequence ID" value="NZ_QLMH01000028.1"/>
</dbReference>
<gene>
    <name evidence="1" type="ORF">B0I26_1281</name>
</gene>
<keyword evidence="2" id="KW-1185">Reference proteome</keyword>
<dbReference type="AlphaFoldDB" id="A0A327Y134"/>
<organism evidence="1 2">
    <name type="scientific">Paranoxybacillus vitaminiphilus</name>
    <dbReference type="NCBI Taxonomy" id="581036"/>
    <lineage>
        <taxon>Bacteria</taxon>
        <taxon>Bacillati</taxon>
        <taxon>Bacillota</taxon>
        <taxon>Bacilli</taxon>
        <taxon>Bacillales</taxon>
        <taxon>Anoxybacillaceae</taxon>
        <taxon>Paranoxybacillus</taxon>
    </lineage>
</organism>
<name>A0A327Y134_9BACL</name>
<dbReference type="Proteomes" id="UP000248555">
    <property type="component" value="Unassembled WGS sequence"/>
</dbReference>
<protein>
    <submittedName>
        <fullName evidence="1">Uncharacterized protein</fullName>
    </submittedName>
</protein>
<dbReference type="OrthoDB" id="2937855at2"/>
<evidence type="ECO:0000313" key="2">
    <source>
        <dbReference type="Proteomes" id="UP000248555"/>
    </source>
</evidence>
<dbReference type="EMBL" id="QLMH01000028">
    <property type="protein sequence ID" value="RAK14928.1"/>
    <property type="molecule type" value="Genomic_DNA"/>
</dbReference>
<comment type="caution">
    <text evidence="1">The sequence shown here is derived from an EMBL/GenBank/DDBJ whole genome shotgun (WGS) entry which is preliminary data.</text>
</comment>
<reference evidence="1 2" key="1">
    <citation type="submission" date="2018-06" db="EMBL/GenBank/DDBJ databases">
        <title>Genomic Encyclopedia of Type Strains, Phase III (KMG-III): the genomes of soil and plant-associated and newly described type strains.</title>
        <authorList>
            <person name="Whitman W."/>
        </authorList>
    </citation>
    <scope>NUCLEOTIDE SEQUENCE [LARGE SCALE GENOMIC DNA]</scope>
    <source>
        <strain evidence="1 2">CGMCC 1.8979</strain>
    </source>
</reference>
<evidence type="ECO:0000313" key="1">
    <source>
        <dbReference type="EMBL" id="RAK14928.1"/>
    </source>
</evidence>
<sequence>MMINKSRFADGFIYFDDDKVDEAVRESLRINLSLNENLAPKNTMLIRKPIRIISKAMIDDRKLVPSCTSFPCIYKYKDATKNIDFEKPIFGPSVVYVIEAEVFGANKPLTFIRMGEKPLRL</sequence>
<accession>A0A327Y134</accession>
<proteinExistence type="predicted"/>